<evidence type="ECO:0000313" key="2">
    <source>
        <dbReference type="Proteomes" id="UP000252085"/>
    </source>
</evidence>
<name>A0A367RSN0_NOSPU</name>
<organism evidence="1 2">
    <name type="scientific">Nostoc punctiforme NIES-2108</name>
    <dbReference type="NCBI Taxonomy" id="1356359"/>
    <lineage>
        <taxon>Bacteria</taxon>
        <taxon>Bacillati</taxon>
        <taxon>Cyanobacteriota</taxon>
        <taxon>Cyanophyceae</taxon>
        <taxon>Nostocales</taxon>
        <taxon>Nostocaceae</taxon>
        <taxon>Nostoc</taxon>
    </lineage>
</organism>
<reference evidence="1 2" key="1">
    <citation type="submission" date="2016-04" db="EMBL/GenBank/DDBJ databases">
        <authorList>
            <person name="Evans L.H."/>
            <person name="Alamgir A."/>
            <person name="Owens N."/>
            <person name="Weber N.D."/>
            <person name="Virtaneva K."/>
            <person name="Barbian K."/>
            <person name="Babar A."/>
            <person name="Rosenke K."/>
        </authorList>
    </citation>
    <scope>NUCLEOTIDE SEQUENCE [LARGE SCALE GENOMIC DNA]</scope>
    <source>
        <strain evidence="1">NIES-2108</strain>
    </source>
</reference>
<proteinExistence type="predicted"/>
<dbReference type="EMBL" id="LXQE01000107">
    <property type="protein sequence ID" value="RCJ38841.1"/>
    <property type="molecule type" value="Genomic_DNA"/>
</dbReference>
<dbReference type="AlphaFoldDB" id="A0A367RSN0"/>
<dbReference type="Proteomes" id="UP000252085">
    <property type="component" value="Unassembled WGS sequence"/>
</dbReference>
<sequence length="72" mass="7931">MIRTIIASAFQTGYLSVESEGLLQQVLTTKCYQSEDLPDIAALYDAVREGKIKREASSSNALIEFPLPHKSS</sequence>
<protein>
    <submittedName>
        <fullName evidence="1">Uncharacterized protein</fullName>
    </submittedName>
</protein>
<comment type="caution">
    <text evidence="1">The sequence shown here is derived from an EMBL/GenBank/DDBJ whole genome shotgun (WGS) entry which is preliminary data.</text>
</comment>
<gene>
    <name evidence="1" type="ORF">A6769_07310</name>
</gene>
<accession>A0A367RSN0</accession>
<evidence type="ECO:0000313" key="1">
    <source>
        <dbReference type="EMBL" id="RCJ38841.1"/>
    </source>
</evidence>